<keyword evidence="2" id="KW-0472">Membrane</keyword>
<dbReference type="Proteomes" id="UP000317238">
    <property type="component" value="Unassembled WGS sequence"/>
</dbReference>
<keyword evidence="4" id="KW-1185">Reference proteome</keyword>
<sequence>MADKSAFESTKEAMTDNNHSVGEAAPGTPFALVALSYLVILAGVVGIAALVYWTF</sequence>
<evidence type="ECO:0000313" key="4">
    <source>
        <dbReference type="Proteomes" id="UP000317238"/>
    </source>
</evidence>
<dbReference type="EMBL" id="SJPL01000001">
    <property type="protein sequence ID" value="TWT69456.1"/>
    <property type="molecule type" value="Genomic_DNA"/>
</dbReference>
<comment type="caution">
    <text evidence="3">The sequence shown here is derived from an EMBL/GenBank/DDBJ whole genome shotgun (WGS) entry which is preliminary data.</text>
</comment>
<feature type="region of interest" description="Disordered" evidence="1">
    <location>
        <begin position="1"/>
        <end position="23"/>
    </location>
</feature>
<name>A0A5C5Y119_9PLAN</name>
<feature type="compositionally biased region" description="Basic and acidic residues" evidence="1">
    <location>
        <begin position="1"/>
        <end position="14"/>
    </location>
</feature>
<evidence type="ECO:0000313" key="3">
    <source>
        <dbReference type="EMBL" id="TWT69456.1"/>
    </source>
</evidence>
<dbReference type="RefSeq" id="WP_165701305.1">
    <property type="nucleotide sequence ID" value="NZ_CP036319.1"/>
</dbReference>
<evidence type="ECO:0000256" key="1">
    <source>
        <dbReference type="SAM" id="MobiDB-lite"/>
    </source>
</evidence>
<accession>A0A5C5Y119</accession>
<gene>
    <name evidence="3" type="ORF">Pan14r_17430</name>
</gene>
<feature type="transmembrane region" description="Helical" evidence="2">
    <location>
        <begin position="30"/>
        <end position="53"/>
    </location>
</feature>
<proteinExistence type="predicted"/>
<dbReference type="AlphaFoldDB" id="A0A5C5Y119"/>
<evidence type="ECO:0000256" key="2">
    <source>
        <dbReference type="SAM" id="Phobius"/>
    </source>
</evidence>
<keyword evidence="2" id="KW-0812">Transmembrane</keyword>
<protein>
    <submittedName>
        <fullName evidence="3">Uncharacterized protein</fullName>
    </submittedName>
</protein>
<organism evidence="3 4">
    <name type="scientific">Crateriforma conspicua</name>
    <dbReference type="NCBI Taxonomy" id="2527996"/>
    <lineage>
        <taxon>Bacteria</taxon>
        <taxon>Pseudomonadati</taxon>
        <taxon>Planctomycetota</taxon>
        <taxon>Planctomycetia</taxon>
        <taxon>Planctomycetales</taxon>
        <taxon>Planctomycetaceae</taxon>
        <taxon>Crateriforma</taxon>
    </lineage>
</organism>
<reference evidence="3 4" key="1">
    <citation type="submission" date="2019-02" db="EMBL/GenBank/DDBJ databases">
        <title>Deep-cultivation of Planctomycetes and their phenomic and genomic characterization uncovers novel biology.</title>
        <authorList>
            <person name="Wiegand S."/>
            <person name="Jogler M."/>
            <person name="Boedeker C."/>
            <person name="Pinto D."/>
            <person name="Vollmers J."/>
            <person name="Rivas-Marin E."/>
            <person name="Kohn T."/>
            <person name="Peeters S.H."/>
            <person name="Heuer A."/>
            <person name="Rast P."/>
            <person name="Oberbeckmann S."/>
            <person name="Bunk B."/>
            <person name="Jeske O."/>
            <person name="Meyerdierks A."/>
            <person name="Storesund J.E."/>
            <person name="Kallscheuer N."/>
            <person name="Luecker S."/>
            <person name="Lage O.M."/>
            <person name="Pohl T."/>
            <person name="Merkel B.J."/>
            <person name="Hornburger P."/>
            <person name="Mueller R.-W."/>
            <person name="Bruemmer F."/>
            <person name="Labrenz M."/>
            <person name="Spormann A.M."/>
            <person name="Op Den Camp H."/>
            <person name="Overmann J."/>
            <person name="Amann R."/>
            <person name="Jetten M.S.M."/>
            <person name="Mascher T."/>
            <person name="Medema M.H."/>
            <person name="Devos D.P."/>
            <person name="Kaster A.-K."/>
            <person name="Ovreas L."/>
            <person name="Rohde M."/>
            <person name="Galperin M.Y."/>
            <person name="Jogler C."/>
        </authorList>
    </citation>
    <scope>NUCLEOTIDE SEQUENCE [LARGE SCALE GENOMIC DNA]</scope>
    <source>
        <strain evidence="3 4">Pan14r</strain>
    </source>
</reference>
<keyword evidence="2" id="KW-1133">Transmembrane helix</keyword>